<feature type="compositionally biased region" description="Basic and acidic residues" evidence="1">
    <location>
        <begin position="18"/>
        <end position="34"/>
    </location>
</feature>
<reference evidence="3" key="2">
    <citation type="submission" date="2025-08" db="UniProtKB">
        <authorList>
            <consortium name="RefSeq"/>
        </authorList>
    </citation>
    <scope>IDENTIFICATION</scope>
    <source>
        <tissue evidence="3">Young leaves</tissue>
    </source>
</reference>
<feature type="compositionally biased region" description="Basic and acidic residues" evidence="1">
    <location>
        <begin position="1"/>
        <end position="11"/>
    </location>
</feature>
<keyword evidence="2" id="KW-1185">Reference proteome</keyword>
<sequence>MAHQQPHRDDFGNAQRTFDVRDRDRDVRKNEEFGSRTATDPVSNYAYGSRGSGGYGAPGGGSDYGATGFEYSTQYGTTGTAPGYGSPAGFDSSGTAVYGTTGAGAGQWGREANVERGGAGERNRNRNRNRDMDRDMEMDMNVNMGRDQK</sequence>
<evidence type="ECO:0000256" key="1">
    <source>
        <dbReference type="SAM" id="MobiDB-lite"/>
    </source>
</evidence>
<feature type="compositionally biased region" description="Gly residues" evidence="1">
    <location>
        <begin position="50"/>
        <end position="63"/>
    </location>
</feature>
<feature type="compositionally biased region" description="Basic and acidic residues" evidence="1">
    <location>
        <begin position="112"/>
        <end position="137"/>
    </location>
</feature>
<accession>A0A8B8KWJ9</accession>
<feature type="region of interest" description="Disordered" evidence="1">
    <location>
        <begin position="1"/>
        <end position="68"/>
    </location>
</feature>
<feature type="region of interest" description="Disordered" evidence="1">
    <location>
        <begin position="102"/>
        <end position="149"/>
    </location>
</feature>
<feature type="compositionally biased region" description="Low complexity" evidence="1">
    <location>
        <begin position="139"/>
        <end position="149"/>
    </location>
</feature>
<dbReference type="RefSeq" id="XP_027348282.1">
    <property type="nucleotide sequence ID" value="XM_027492481.1"/>
</dbReference>
<evidence type="ECO:0000313" key="2">
    <source>
        <dbReference type="Proteomes" id="UP000694853"/>
    </source>
</evidence>
<protein>
    <submittedName>
        <fullName evidence="3">Glycine-rich cell wall structural protein 2-like</fullName>
    </submittedName>
</protein>
<name>A0A8B8KWJ9_ABRPR</name>
<organism evidence="2 3">
    <name type="scientific">Abrus precatorius</name>
    <name type="common">Indian licorice</name>
    <name type="synonym">Glycine abrus</name>
    <dbReference type="NCBI Taxonomy" id="3816"/>
    <lineage>
        <taxon>Eukaryota</taxon>
        <taxon>Viridiplantae</taxon>
        <taxon>Streptophyta</taxon>
        <taxon>Embryophyta</taxon>
        <taxon>Tracheophyta</taxon>
        <taxon>Spermatophyta</taxon>
        <taxon>Magnoliopsida</taxon>
        <taxon>eudicotyledons</taxon>
        <taxon>Gunneridae</taxon>
        <taxon>Pentapetalae</taxon>
        <taxon>rosids</taxon>
        <taxon>fabids</taxon>
        <taxon>Fabales</taxon>
        <taxon>Fabaceae</taxon>
        <taxon>Papilionoideae</taxon>
        <taxon>50 kb inversion clade</taxon>
        <taxon>NPAAA clade</taxon>
        <taxon>indigoferoid/millettioid clade</taxon>
        <taxon>Abreae</taxon>
        <taxon>Abrus</taxon>
    </lineage>
</organism>
<reference evidence="2" key="1">
    <citation type="journal article" date="2019" name="Toxins">
        <title>Detection of Abrin-Like and Prepropulchellin-Like Toxin Genes and Transcripts Using Whole Genome Sequencing and Full-Length Transcript Sequencing of Abrus precatorius.</title>
        <authorList>
            <person name="Hovde B.T."/>
            <person name="Daligault H.E."/>
            <person name="Hanschen E.R."/>
            <person name="Kunde Y.A."/>
            <person name="Johnson M.B."/>
            <person name="Starkenburg S.R."/>
            <person name="Johnson S.L."/>
        </authorList>
    </citation>
    <scope>NUCLEOTIDE SEQUENCE [LARGE SCALE GENOMIC DNA]</scope>
</reference>
<dbReference type="Proteomes" id="UP000694853">
    <property type="component" value="Unplaced"/>
</dbReference>
<dbReference type="AlphaFoldDB" id="A0A8B8KWJ9"/>
<dbReference type="GeneID" id="113859795"/>
<evidence type="ECO:0000313" key="3">
    <source>
        <dbReference type="RefSeq" id="XP_027348282.1"/>
    </source>
</evidence>
<dbReference type="KEGG" id="aprc:113859795"/>
<proteinExistence type="predicted"/>
<gene>
    <name evidence="3" type="primary">LOC113859795</name>
</gene>